<dbReference type="GO" id="GO:0000155">
    <property type="term" value="F:phosphorelay sensor kinase activity"/>
    <property type="evidence" value="ECO:0007669"/>
    <property type="project" value="InterPro"/>
</dbReference>
<keyword evidence="1" id="KW-0812">Transmembrane</keyword>
<dbReference type="GO" id="GO:0016020">
    <property type="term" value="C:membrane"/>
    <property type="evidence" value="ECO:0007669"/>
    <property type="project" value="InterPro"/>
</dbReference>
<accession>A0A6M1T1A0</accession>
<feature type="transmembrane region" description="Helical" evidence="1">
    <location>
        <begin position="79"/>
        <end position="102"/>
    </location>
</feature>
<proteinExistence type="predicted"/>
<protein>
    <recommendedName>
        <fullName evidence="2">Signal transduction histidine kinase internal region domain-containing protein</fullName>
    </recommendedName>
</protein>
<sequence length="350" mass="40648">MNYRNRTFLQLPPVRWGQYILFWGLSFFILSRYFAYQNEVSRIDLIYTFLFHISILAAVLINSFYLIPKYLAKQNYFRFGALFIVTLITSTALNIITFRYLADWLFPDYYFISYYGWFEIAQFIATYLIVTTLLQLSGSWFREAEIKQKLAETEQARTETELRALKAQINPHFLFNSLNHVYSLAVKQSPKTAPAILKLSDLLRYTIRNINESTVALEQEIGYINTYIELFKNRVKHPERIDFRQKGDTNNLSIAPLLLLTFVENCFKHGSISEEGEKIIISIDVSGNTLSLHTENNIAKEDATDLPEEASGLGLENANKRLQLLYPGRHQLDINTDENLFKLSLTIELT</sequence>
<evidence type="ECO:0000259" key="2">
    <source>
        <dbReference type="Pfam" id="PF06580"/>
    </source>
</evidence>
<keyword evidence="1" id="KW-1133">Transmembrane helix</keyword>
<evidence type="ECO:0000256" key="1">
    <source>
        <dbReference type="SAM" id="Phobius"/>
    </source>
</evidence>
<feature type="transmembrane region" description="Helical" evidence="1">
    <location>
        <begin position="16"/>
        <end position="34"/>
    </location>
</feature>
<name>A0A6M1T1A0_9BACT</name>
<dbReference type="Proteomes" id="UP000473278">
    <property type="component" value="Unassembled WGS sequence"/>
</dbReference>
<gene>
    <name evidence="3" type="ORF">G3570_07725</name>
</gene>
<keyword evidence="1" id="KW-0472">Membrane</keyword>
<organism evidence="3 4">
    <name type="scientific">Halalkalibaculum roseum</name>
    <dbReference type="NCBI Taxonomy" id="2709311"/>
    <lineage>
        <taxon>Bacteria</taxon>
        <taxon>Pseudomonadati</taxon>
        <taxon>Balneolota</taxon>
        <taxon>Balneolia</taxon>
        <taxon>Balneolales</taxon>
        <taxon>Balneolaceae</taxon>
        <taxon>Halalkalibaculum</taxon>
    </lineage>
</organism>
<dbReference type="InterPro" id="IPR036890">
    <property type="entry name" value="HATPase_C_sf"/>
</dbReference>
<feature type="transmembrane region" description="Helical" evidence="1">
    <location>
        <begin position="46"/>
        <end position="67"/>
    </location>
</feature>
<comment type="caution">
    <text evidence="3">The sequence shown here is derived from an EMBL/GenBank/DDBJ whole genome shotgun (WGS) entry which is preliminary data.</text>
</comment>
<evidence type="ECO:0000313" key="3">
    <source>
        <dbReference type="EMBL" id="NGP76517.1"/>
    </source>
</evidence>
<feature type="transmembrane region" description="Helical" evidence="1">
    <location>
        <begin position="114"/>
        <end position="134"/>
    </location>
</feature>
<dbReference type="EMBL" id="JAALLT010000002">
    <property type="protein sequence ID" value="NGP76517.1"/>
    <property type="molecule type" value="Genomic_DNA"/>
</dbReference>
<feature type="domain" description="Signal transduction histidine kinase internal region" evidence="2">
    <location>
        <begin position="160"/>
        <end position="236"/>
    </location>
</feature>
<dbReference type="PANTHER" id="PTHR34220">
    <property type="entry name" value="SENSOR HISTIDINE KINASE YPDA"/>
    <property type="match status" value="1"/>
</dbReference>
<evidence type="ECO:0000313" key="4">
    <source>
        <dbReference type="Proteomes" id="UP000473278"/>
    </source>
</evidence>
<dbReference type="AlphaFoldDB" id="A0A6M1T1A0"/>
<dbReference type="Gene3D" id="3.30.565.10">
    <property type="entry name" value="Histidine kinase-like ATPase, C-terminal domain"/>
    <property type="match status" value="1"/>
</dbReference>
<reference evidence="3 4" key="1">
    <citation type="submission" date="2020-02" db="EMBL/GenBank/DDBJ databases">
        <title>Balneolaceae bacterium YR4-1, complete genome.</title>
        <authorList>
            <person name="Li Y."/>
            <person name="Wu S."/>
        </authorList>
    </citation>
    <scope>NUCLEOTIDE SEQUENCE [LARGE SCALE GENOMIC DNA]</scope>
    <source>
        <strain evidence="3 4">YR4-1</strain>
    </source>
</reference>
<dbReference type="InterPro" id="IPR050640">
    <property type="entry name" value="Bact_2-comp_sensor_kinase"/>
</dbReference>
<dbReference type="InterPro" id="IPR010559">
    <property type="entry name" value="Sig_transdc_His_kin_internal"/>
</dbReference>
<dbReference type="Pfam" id="PF06580">
    <property type="entry name" value="His_kinase"/>
    <property type="match status" value="1"/>
</dbReference>
<keyword evidence="4" id="KW-1185">Reference proteome</keyword>
<dbReference type="PANTHER" id="PTHR34220:SF7">
    <property type="entry name" value="SENSOR HISTIDINE KINASE YPDA"/>
    <property type="match status" value="1"/>
</dbReference>
<dbReference type="RefSeq" id="WP_165140927.1">
    <property type="nucleotide sequence ID" value="NZ_JAALLT010000002.1"/>
</dbReference>